<reference evidence="2 3" key="1">
    <citation type="journal article" date="2022" name="Nat. Plants">
        <title>Genomes of leafy and leafless Platanthera orchids illuminate the evolution of mycoheterotrophy.</title>
        <authorList>
            <person name="Li M.H."/>
            <person name="Liu K.W."/>
            <person name="Li Z."/>
            <person name="Lu H.C."/>
            <person name="Ye Q.L."/>
            <person name="Zhang D."/>
            <person name="Wang J.Y."/>
            <person name="Li Y.F."/>
            <person name="Zhong Z.M."/>
            <person name="Liu X."/>
            <person name="Yu X."/>
            <person name="Liu D.K."/>
            <person name="Tu X.D."/>
            <person name="Liu B."/>
            <person name="Hao Y."/>
            <person name="Liao X.Y."/>
            <person name="Jiang Y.T."/>
            <person name="Sun W.H."/>
            <person name="Chen J."/>
            <person name="Chen Y.Q."/>
            <person name="Ai Y."/>
            <person name="Zhai J.W."/>
            <person name="Wu S.S."/>
            <person name="Zhou Z."/>
            <person name="Hsiao Y.Y."/>
            <person name="Wu W.L."/>
            <person name="Chen Y.Y."/>
            <person name="Lin Y.F."/>
            <person name="Hsu J.L."/>
            <person name="Li C.Y."/>
            <person name="Wang Z.W."/>
            <person name="Zhao X."/>
            <person name="Zhong W.Y."/>
            <person name="Ma X.K."/>
            <person name="Ma L."/>
            <person name="Huang J."/>
            <person name="Chen G.Z."/>
            <person name="Huang M.Z."/>
            <person name="Huang L."/>
            <person name="Peng D.H."/>
            <person name="Luo Y.B."/>
            <person name="Zou S.Q."/>
            <person name="Chen S.P."/>
            <person name="Lan S."/>
            <person name="Tsai W.C."/>
            <person name="Van de Peer Y."/>
            <person name="Liu Z.J."/>
        </authorList>
    </citation>
    <scope>NUCLEOTIDE SEQUENCE [LARGE SCALE GENOMIC DNA]</scope>
    <source>
        <strain evidence="2">Lor287</strain>
    </source>
</reference>
<dbReference type="AlphaFoldDB" id="A0AAP0FXD6"/>
<organism evidence="2 3">
    <name type="scientific">Platanthera zijinensis</name>
    <dbReference type="NCBI Taxonomy" id="2320716"/>
    <lineage>
        <taxon>Eukaryota</taxon>
        <taxon>Viridiplantae</taxon>
        <taxon>Streptophyta</taxon>
        <taxon>Embryophyta</taxon>
        <taxon>Tracheophyta</taxon>
        <taxon>Spermatophyta</taxon>
        <taxon>Magnoliopsida</taxon>
        <taxon>Liliopsida</taxon>
        <taxon>Asparagales</taxon>
        <taxon>Orchidaceae</taxon>
        <taxon>Orchidoideae</taxon>
        <taxon>Orchideae</taxon>
        <taxon>Orchidinae</taxon>
        <taxon>Platanthera</taxon>
    </lineage>
</organism>
<dbReference type="PANTHER" id="PTHR31094">
    <property type="entry name" value="RIKEN CDNA 2310061I04 GENE"/>
    <property type="match status" value="1"/>
</dbReference>
<keyword evidence="3" id="KW-1185">Reference proteome</keyword>
<sequence length="279" mass="31567">MAFLRLGPSPPSPLPRPLQTAVRKPTIHLSSSIPFSPSSPLTKLDPPPALQPAEDKPQEAQDKPAAPPFRPAPPPPDGQKSDFYLNVGVAVRTLRDDLPALFSEDLNYEIYRREDITFIDPLNTFRGMENYRLIFWALRFHGRILFREIGVQIFRIWQPSENSIWIRWELQGVPRVPWEAMGRFQGTSRYKIDRNGKIYEHKVDNLSFNLPQRVMRTSTVLDFVTAACPPSPNLTFLGDPYEELGTCSWIELYRAVRGTVVLENQLLGPAGISGLVGCS</sequence>
<comment type="caution">
    <text evidence="2">The sequence shown here is derived from an EMBL/GenBank/DDBJ whole genome shotgun (WGS) entry which is preliminary data.</text>
</comment>
<dbReference type="PANTHER" id="PTHR31094:SF3">
    <property type="entry name" value="OS04G0613300 PROTEIN"/>
    <property type="match status" value="1"/>
</dbReference>
<evidence type="ECO:0000256" key="1">
    <source>
        <dbReference type="SAM" id="MobiDB-lite"/>
    </source>
</evidence>
<dbReference type="Pfam" id="PF10184">
    <property type="entry name" value="DUF2358"/>
    <property type="match status" value="1"/>
</dbReference>
<dbReference type="InterPro" id="IPR032710">
    <property type="entry name" value="NTF2-like_dom_sf"/>
</dbReference>
<gene>
    <name evidence="2" type="ORF">KSP39_PZI020439</name>
</gene>
<feature type="compositionally biased region" description="Basic and acidic residues" evidence="1">
    <location>
        <begin position="53"/>
        <end position="62"/>
    </location>
</feature>
<feature type="compositionally biased region" description="Low complexity" evidence="1">
    <location>
        <begin position="30"/>
        <end position="40"/>
    </location>
</feature>
<evidence type="ECO:0000313" key="3">
    <source>
        <dbReference type="Proteomes" id="UP001418222"/>
    </source>
</evidence>
<dbReference type="SUPFAM" id="SSF54427">
    <property type="entry name" value="NTF2-like"/>
    <property type="match status" value="1"/>
</dbReference>
<name>A0AAP0FXD6_9ASPA</name>
<dbReference type="EMBL" id="JBBWWQ010000018">
    <property type="protein sequence ID" value="KAK8921743.1"/>
    <property type="molecule type" value="Genomic_DNA"/>
</dbReference>
<accession>A0AAP0FXD6</accession>
<feature type="region of interest" description="Disordered" evidence="1">
    <location>
        <begin position="1"/>
        <end position="79"/>
    </location>
</feature>
<dbReference type="InterPro" id="IPR018790">
    <property type="entry name" value="DUF2358"/>
</dbReference>
<proteinExistence type="predicted"/>
<feature type="compositionally biased region" description="Pro residues" evidence="1">
    <location>
        <begin position="65"/>
        <end position="77"/>
    </location>
</feature>
<evidence type="ECO:0000313" key="2">
    <source>
        <dbReference type="EMBL" id="KAK8921743.1"/>
    </source>
</evidence>
<dbReference type="Proteomes" id="UP001418222">
    <property type="component" value="Unassembled WGS sequence"/>
</dbReference>
<protein>
    <submittedName>
        <fullName evidence="2">Uncharacterized protein</fullName>
    </submittedName>
</protein>